<gene>
    <name evidence="2" type="ORF">AVDCRST_MAG35-844</name>
</gene>
<organism evidence="2">
    <name type="scientific">uncultured Quadrisphaera sp</name>
    <dbReference type="NCBI Taxonomy" id="904978"/>
    <lineage>
        <taxon>Bacteria</taxon>
        <taxon>Bacillati</taxon>
        <taxon>Actinomycetota</taxon>
        <taxon>Actinomycetes</taxon>
        <taxon>Kineosporiales</taxon>
        <taxon>Kineosporiaceae</taxon>
        <taxon>Quadrisphaera</taxon>
        <taxon>environmental samples</taxon>
    </lineage>
</organism>
<name>A0A6J4NX91_9ACTN</name>
<evidence type="ECO:0000256" key="1">
    <source>
        <dbReference type="SAM" id="MobiDB-lite"/>
    </source>
</evidence>
<accession>A0A6J4NX91</accession>
<evidence type="ECO:0000313" key="2">
    <source>
        <dbReference type="EMBL" id="CAA9400397.1"/>
    </source>
</evidence>
<feature type="compositionally biased region" description="Basic and acidic residues" evidence="1">
    <location>
        <begin position="20"/>
        <end position="39"/>
    </location>
</feature>
<dbReference type="AlphaFoldDB" id="A0A6J4NX91"/>
<proteinExistence type="predicted"/>
<feature type="non-terminal residue" evidence="2">
    <location>
        <position position="96"/>
    </location>
</feature>
<sequence>GDLRARPSAAPSAPAPPSAEDLRDRQRRPADHRGPERRGSGRRPVHGHRDAGRRRDGPHGLPRLGRRRGTAPAAGAHRLPGLGRRRRPARAAGAHQ</sequence>
<reference evidence="2" key="1">
    <citation type="submission" date="2020-02" db="EMBL/GenBank/DDBJ databases">
        <authorList>
            <person name="Meier V. D."/>
        </authorList>
    </citation>
    <scope>NUCLEOTIDE SEQUENCE</scope>
    <source>
        <strain evidence="2">AVDCRST_MAG35</strain>
    </source>
</reference>
<protein>
    <submittedName>
        <fullName evidence="2">Uncharacterized protein</fullName>
    </submittedName>
</protein>
<feature type="compositionally biased region" description="Basic and acidic residues" evidence="1">
    <location>
        <begin position="47"/>
        <end position="58"/>
    </location>
</feature>
<dbReference type="EMBL" id="CADCUY010000177">
    <property type="protein sequence ID" value="CAA9400397.1"/>
    <property type="molecule type" value="Genomic_DNA"/>
</dbReference>
<feature type="compositionally biased region" description="Low complexity" evidence="1">
    <location>
        <begin position="70"/>
        <end position="82"/>
    </location>
</feature>
<feature type="region of interest" description="Disordered" evidence="1">
    <location>
        <begin position="1"/>
        <end position="96"/>
    </location>
</feature>
<feature type="non-terminal residue" evidence="2">
    <location>
        <position position="1"/>
    </location>
</feature>